<reference evidence="1 2" key="1">
    <citation type="journal article" date="2023" name="Commun. Biol.">
        <title>Reorganization of the ancestral sex-determining regions during the evolution of trioecy in Pleodorina starrii.</title>
        <authorList>
            <person name="Takahashi K."/>
            <person name="Suzuki S."/>
            <person name="Kawai-Toyooka H."/>
            <person name="Yamamoto K."/>
            <person name="Hamaji T."/>
            <person name="Ootsuki R."/>
            <person name="Yamaguchi H."/>
            <person name="Kawachi M."/>
            <person name="Higashiyama T."/>
            <person name="Nozaki H."/>
        </authorList>
    </citation>
    <scope>NUCLEOTIDE SEQUENCE [LARGE SCALE GENOMIC DNA]</scope>
    <source>
        <strain evidence="1 2">NIES-4479</strain>
    </source>
</reference>
<accession>A0A9W6EWE9</accession>
<keyword evidence="2" id="KW-1185">Reference proteome</keyword>
<dbReference type="EMBL" id="BRXU01000001">
    <property type="protein sequence ID" value="GLC47832.1"/>
    <property type="molecule type" value="Genomic_DNA"/>
</dbReference>
<dbReference type="Proteomes" id="UP001165080">
    <property type="component" value="Unassembled WGS sequence"/>
</dbReference>
<name>A0A9W6EWE9_9CHLO</name>
<evidence type="ECO:0000313" key="1">
    <source>
        <dbReference type="EMBL" id="GLC47832.1"/>
    </source>
</evidence>
<evidence type="ECO:0000313" key="2">
    <source>
        <dbReference type="Proteomes" id="UP001165080"/>
    </source>
</evidence>
<organism evidence="1 2">
    <name type="scientific">Pleodorina starrii</name>
    <dbReference type="NCBI Taxonomy" id="330485"/>
    <lineage>
        <taxon>Eukaryota</taxon>
        <taxon>Viridiplantae</taxon>
        <taxon>Chlorophyta</taxon>
        <taxon>core chlorophytes</taxon>
        <taxon>Chlorophyceae</taxon>
        <taxon>CS clade</taxon>
        <taxon>Chlamydomonadales</taxon>
        <taxon>Volvocaceae</taxon>
        <taxon>Pleodorina</taxon>
    </lineage>
</organism>
<proteinExistence type="predicted"/>
<comment type="caution">
    <text evidence="1">The sequence shown here is derived from an EMBL/GenBank/DDBJ whole genome shotgun (WGS) entry which is preliminary data.</text>
</comment>
<gene>
    <name evidence="1" type="primary">PLEST000588</name>
    <name evidence="1" type="ORF">PLESTB_000030500</name>
</gene>
<protein>
    <submittedName>
        <fullName evidence="1">Uncharacterized protein</fullName>
    </submittedName>
</protein>
<sequence length="164" mass="17731">MGLLPHCPTCRALAAAAVVEAATQQAEEIREMHALAPVWVAGGLIFEVHHTASFNIAAIRAGSPFRAERLERDGADISIYDMHDPRVTLAQAQLKASATPRYLRKLNQPRYDGLMKVVPWGHELKLSGRTSVLSYGGISSAPATLTALDKAVGDPARHFRGLLL</sequence>
<dbReference type="AlphaFoldDB" id="A0A9W6EWE9"/>
<dbReference type="OrthoDB" id="547314at2759"/>